<dbReference type="Pfam" id="PF01266">
    <property type="entry name" value="DAO"/>
    <property type="match status" value="1"/>
</dbReference>
<dbReference type="Gene3D" id="3.50.50.60">
    <property type="entry name" value="FAD/NAD(P)-binding domain"/>
    <property type="match status" value="1"/>
</dbReference>
<reference evidence="2 3" key="1">
    <citation type="submission" date="2019-07" db="EMBL/GenBank/DDBJ databases">
        <title>Whole genome shotgun sequence of Aeromicrobium flavum NBRC 107625.</title>
        <authorList>
            <person name="Hosoyama A."/>
            <person name="Uohara A."/>
            <person name="Ohji S."/>
            <person name="Ichikawa N."/>
        </authorList>
    </citation>
    <scope>NUCLEOTIDE SEQUENCE [LARGE SCALE GENOMIC DNA]</scope>
    <source>
        <strain evidence="2 3">NBRC 107625</strain>
    </source>
</reference>
<dbReference type="EMBL" id="BJZQ01000015">
    <property type="protein sequence ID" value="GEO90185.1"/>
    <property type="molecule type" value="Genomic_DNA"/>
</dbReference>
<dbReference type="Gene3D" id="3.30.9.10">
    <property type="entry name" value="D-Amino Acid Oxidase, subunit A, domain 2"/>
    <property type="match status" value="1"/>
</dbReference>
<evidence type="ECO:0000313" key="3">
    <source>
        <dbReference type="Proteomes" id="UP000321769"/>
    </source>
</evidence>
<dbReference type="RefSeq" id="WP_146828051.1">
    <property type="nucleotide sequence ID" value="NZ_BAAAYQ010000005.1"/>
</dbReference>
<organism evidence="2 3">
    <name type="scientific">Aeromicrobium flavum</name>
    <dbReference type="NCBI Taxonomy" id="416568"/>
    <lineage>
        <taxon>Bacteria</taxon>
        <taxon>Bacillati</taxon>
        <taxon>Actinomycetota</taxon>
        <taxon>Actinomycetes</taxon>
        <taxon>Propionibacteriales</taxon>
        <taxon>Nocardioidaceae</taxon>
        <taxon>Aeromicrobium</taxon>
    </lineage>
</organism>
<feature type="domain" description="FAD dependent oxidoreductase" evidence="1">
    <location>
        <begin position="29"/>
        <end position="391"/>
    </location>
</feature>
<gene>
    <name evidence="2" type="ORF">AFL01nite_25120</name>
</gene>
<comment type="caution">
    <text evidence="2">The sequence shown here is derived from an EMBL/GenBank/DDBJ whole genome shotgun (WGS) entry which is preliminary data.</text>
</comment>
<name>A0A512HXK6_9ACTN</name>
<dbReference type="OrthoDB" id="9805852at2"/>
<evidence type="ECO:0000313" key="2">
    <source>
        <dbReference type="EMBL" id="GEO90185.1"/>
    </source>
</evidence>
<proteinExistence type="predicted"/>
<dbReference type="PANTHER" id="PTHR13847">
    <property type="entry name" value="SARCOSINE DEHYDROGENASE-RELATED"/>
    <property type="match status" value="1"/>
</dbReference>
<dbReference type="GO" id="GO:0005737">
    <property type="term" value="C:cytoplasm"/>
    <property type="evidence" value="ECO:0007669"/>
    <property type="project" value="TreeGrafter"/>
</dbReference>
<accession>A0A512HXK6</accession>
<dbReference type="Proteomes" id="UP000321769">
    <property type="component" value="Unassembled WGS sequence"/>
</dbReference>
<keyword evidence="3" id="KW-1185">Reference proteome</keyword>
<protein>
    <submittedName>
        <fullName evidence="2">FAD-dependent oxidoreductase</fullName>
    </submittedName>
</protein>
<dbReference type="InterPro" id="IPR006076">
    <property type="entry name" value="FAD-dep_OxRdtase"/>
</dbReference>
<dbReference type="PANTHER" id="PTHR13847:SF285">
    <property type="entry name" value="FAD DEPENDENT OXIDOREDUCTASE DOMAIN-CONTAINING PROTEIN"/>
    <property type="match status" value="1"/>
</dbReference>
<dbReference type="AlphaFoldDB" id="A0A512HXK6"/>
<sequence length="457" mass="48929">MINGRVSHWWESRGRPEARPALDGSAEVDVVVVGAGYTGLWTALHLADLDPGLRILVLEQRHVGYGASGRNGGWLTNSITGGRGVWEHSHGRAATQRFQDAMNATVAEVVSVTEAEGIDADVVVGGELNVARNAAQLERLEQNHADDASWQRTGAVRLDAAATAQRVRVAGALGGVWHPHCARVHPAKLVAGLAAAVERRGVTIAEDTRVAAIDPGVVTTASGARVRAAYVVRATEGFTSELAGQRRTWLPMNSSMVVTEPLPDAAWDEIGWEGCATLGDFAHAYMYAQRTADGRIALGGRGDPYRYGSRTDLDGQTPASTVAALDAILRDFFPVTRGVPLAHAWSGVLAVPRDWRATVGLDRSTGLAWAGGYVGTGVATAHLAGRTLADLVTGRETDLTSLPWVGHRVRRWEPEPLRWLGVQAMYGAYRHADRAEARGLGRTSRVARLADRVSGRH</sequence>
<evidence type="ECO:0000259" key="1">
    <source>
        <dbReference type="Pfam" id="PF01266"/>
    </source>
</evidence>
<dbReference type="SUPFAM" id="SSF51905">
    <property type="entry name" value="FAD/NAD(P)-binding domain"/>
    <property type="match status" value="1"/>
</dbReference>
<dbReference type="InterPro" id="IPR036188">
    <property type="entry name" value="FAD/NAD-bd_sf"/>
</dbReference>